<feature type="region of interest" description="Disordered" evidence="2">
    <location>
        <begin position="72"/>
        <end position="182"/>
    </location>
</feature>
<accession>A0ABR4HXZ8</accession>
<organism evidence="3 4">
    <name type="scientific">Aspergillus cavernicola</name>
    <dbReference type="NCBI Taxonomy" id="176166"/>
    <lineage>
        <taxon>Eukaryota</taxon>
        <taxon>Fungi</taxon>
        <taxon>Dikarya</taxon>
        <taxon>Ascomycota</taxon>
        <taxon>Pezizomycotina</taxon>
        <taxon>Eurotiomycetes</taxon>
        <taxon>Eurotiomycetidae</taxon>
        <taxon>Eurotiales</taxon>
        <taxon>Aspergillaceae</taxon>
        <taxon>Aspergillus</taxon>
        <taxon>Aspergillus subgen. Nidulantes</taxon>
    </lineage>
</organism>
<feature type="compositionally biased region" description="Acidic residues" evidence="2">
    <location>
        <begin position="147"/>
        <end position="165"/>
    </location>
</feature>
<evidence type="ECO:0000313" key="3">
    <source>
        <dbReference type="EMBL" id="KAL2820256.1"/>
    </source>
</evidence>
<evidence type="ECO:0008006" key="5">
    <source>
        <dbReference type="Google" id="ProtNLM"/>
    </source>
</evidence>
<feature type="coiled-coil region" evidence="1">
    <location>
        <begin position="344"/>
        <end position="378"/>
    </location>
</feature>
<evidence type="ECO:0000313" key="4">
    <source>
        <dbReference type="Proteomes" id="UP001610335"/>
    </source>
</evidence>
<evidence type="ECO:0000256" key="1">
    <source>
        <dbReference type="SAM" id="Coils"/>
    </source>
</evidence>
<sequence length="445" mass="49643">MSARQLEPVGSSGVRWTSEQKNELWKQRKRFSNLNWDEFHKLNLFPGRSLSAVRRTHYRMELKKGLKILSSKRGRPSYASRHTYLEKRTLAPDPVDDELDLRKRPRLRDNKTGHDHDSQGNCLDDGENEYHYSNDEDSESDYNFNYYDDEEINVDDGDIQTDGEPQDLLRHDHLGGSREQPQDGLALPAVAETQYPTASAGTPATLSTNARKTTFPVPAQAIASFPEQIPNSAPEPFKTVQAPPPVQGRTGNLLPTRNHNNSARSSVTQSDCISPSIAFQAGDTQPIQSAAVRDNSISTLANNAVPASVNLVPEVLKPTTPATRPLPPDHLSPSKLEVSLGSIMAELLQNDRESKAERDEMKREVAALKDTVQEHGKTISSLRDQLVLKDQQLKTVESSGMEKLAGVVKQLEEMKETITEGSKRNIELEVFYKKFVALFPNPGWA</sequence>
<proteinExistence type="predicted"/>
<keyword evidence="4" id="KW-1185">Reference proteome</keyword>
<comment type="caution">
    <text evidence="3">The sequence shown here is derived from an EMBL/GenBank/DDBJ whole genome shotgun (WGS) entry which is preliminary data.</text>
</comment>
<name>A0ABR4HXZ8_9EURO</name>
<reference evidence="3 4" key="1">
    <citation type="submission" date="2024-07" db="EMBL/GenBank/DDBJ databases">
        <title>Section-level genome sequencing and comparative genomics of Aspergillus sections Usti and Cavernicolus.</title>
        <authorList>
            <consortium name="Lawrence Berkeley National Laboratory"/>
            <person name="Nybo J.L."/>
            <person name="Vesth T.C."/>
            <person name="Theobald S."/>
            <person name="Frisvad J.C."/>
            <person name="Larsen T.O."/>
            <person name="Kjaerboelling I."/>
            <person name="Rothschild-Mancinelli K."/>
            <person name="Lyhne E.K."/>
            <person name="Kogle M.E."/>
            <person name="Barry K."/>
            <person name="Clum A."/>
            <person name="Na H."/>
            <person name="Ledsgaard L."/>
            <person name="Lin J."/>
            <person name="Lipzen A."/>
            <person name="Kuo A."/>
            <person name="Riley R."/>
            <person name="Mondo S."/>
            <person name="LaButti K."/>
            <person name="Haridas S."/>
            <person name="Pangalinan J."/>
            <person name="Salamov A.A."/>
            <person name="Simmons B.A."/>
            <person name="Magnuson J.K."/>
            <person name="Chen J."/>
            <person name="Drula E."/>
            <person name="Henrissat B."/>
            <person name="Wiebenga A."/>
            <person name="Lubbers R.J."/>
            <person name="Gomes A.C."/>
            <person name="Makela M.R."/>
            <person name="Stajich J."/>
            <person name="Grigoriev I.V."/>
            <person name="Mortensen U.H."/>
            <person name="De vries R.P."/>
            <person name="Baker S.E."/>
            <person name="Andersen M.R."/>
        </authorList>
    </citation>
    <scope>NUCLEOTIDE SEQUENCE [LARGE SCALE GENOMIC DNA]</scope>
    <source>
        <strain evidence="3 4">CBS 600.67</strain>
    </source>
</reference>
<dbReference type="Proteomes" id="UP001610335">
    <property type="component" value="Unassembled WGS sequence"/>
</dbReference>
<evidence type="ECO:0000256" key="2">
    <source>
        <dbReference type="SAM" id="MobiDB-lite"/>
    </source>
</evidence>
<feature type="compositionally biased region" description="Basic and acidic residues" evidence="2">
    <location>
        <begin position="167"/>
        <end position="176"/>
    </location>
</feature>
<protein>
    <recommendedName>
        <fullName evidence="5">Myb-like domain-containing protein</fullName>
    </recommendedName>
</protein>
<keyword evidence="1" id="KW-0175">Coiled coil</keyword>
<feature type="compositionally biased region" description="Basic and acidic residues" evidence="2">
    <location>
        <begin position="107"/>
        <end position="118"/>
    </location>
</feature>
<dbReference type="EMBL" id="JBFXLS010000071">
    <property type="protein sequence ID" value="KAL2820256.1"/>
    <property type="molecule type" value="Genomic_DNA"/>
</dbReference>
<gene>
    <name evidence="3" type="ORF">BDW59DRAFT_150945</name>
</gene>